<dbReference type="InterPro" id="IPR036890">
    <property type="entry name" value="HATPase_C_sf"/>
</dbReference>
<dbReference type="PANTHER" id="PTHR43547:SF2">
    <property type="entry name" value="HYBRID SIGNAL TRANSDUCTION HISTIDINE KINASE C"/>
    <property type="match status" value="1"/>
</dbReference>
<dbReference type="EMBL" id="JABVCQ010000007">
    <property type="protein sequence ID" value="MBB1125473.1"/>
    <property type="molecule type" value="Genomic_DNA"/>
</dbReference>
<dbReference type="GO" id="GO:0000155">
    <property type="term" value="F:phosphorelay sensor kinase activity"/>
    <property type="evidence" value="ECO:0007669"/>
    <property type="project" value="TreeGrafter"/>
</dbReference>
<feature type="domain" description="Histidine kinase" evidence="2">
    <location>
        <begin position="9"/>
        <end position="224"/>
    </location>
</feature>
<dbReference type="Pfam" id="PF02518">
    <property type="entry name" value="HATPase_c"/>
    <property type="match status" value="1"/>
</dbReference>
<gene>
    <name evidence="3" type="ORF">HUK38_04410</name>
</gene>
<keyword evidence="3" id="KW-0418">Kinase</keyword>
<dbReference type="PANTHER" id="PTHR43547">
    <property type="entry name" value="TWO-COMPONENT HISTIDINE KINASE"/>
    <property type="match status" value="1"/>
</dbReference>
<sequence length="224" mass="25321">MDFPDMLASSIHDIKNSLSLISNTLSDLTTNADNHFADSRQVNLLQHEVLRVNNNLVHLLTLYKLGNNGLMIDIRAHNVEELLEEVVASNQAVCTALGIDLRYQCDPTLSGYFDFELMRSVIESSIGNAQRYARKQILLTANHEDNYLVIRIEDDGTGFPAALLELPKESEYAISIMQFSGRTRLGLLFAYKIAQLHHVNDRTGHIQLRNRRTLPGGCFELWLP</sequence>
<evidence type="ECO:0000313" key="3">
    <source>
        <dbReference type="EMBL" id="MBB1125473.1"/>
    </source>
</evidence>
<organism evidence="3 4">
    <name type="scientific">Thiospirillum jenense</name>
    <dbReference type="NCBI Taxonomy" id="1653858"/>
    <lineage>
        <taxon>Bacteria</taxon>
        <taxon>Pseudomonadati</taxon>
        <taxon>Pseudomonadota</taxon>
        <taxon>Gammaproteobacteria</taxon>
        <taxon>Chromatiales</taxon>
        <taxon>Chromatiaceae</taxon>
        <taxon>Thiospirillum</taxon>
    </lineage>
</organism>
<dbReference type="SUPFAM" id="SSF55874">
    <property type="entry name" value="ATPase domain of HSP90 chaperone/DNA topoisomerase II/histidine kinase"/>
    <property type="match status" value="1"/>
</dbReference>
<dbReference type="PROSITE" id="PS50109">
    <property type="entry name" value="HIS_KIN"/>
    <property type="match status" value="1"/>
</dbReference>
<keyword evidence="3" id="KW-0808">Transferase</keyword>
<evidence type="ECO:0000256" key="1">
    <source>
        <dbReference type="ARBA" id="ARBA00022553"/>
    </source>
</evidence>
<protein>
    <submittedName>
        <fullName evidence="3">HAMP domain-containing histidine kinase</fullName>
    </submittedName>
</protein>
<dbReference type="InterPro" id="IPR005467">
    <property type="entry name" value="His_kinase_dom"/>
</dbReference>
<evidence type="ECO:0000313" key="4">
    <source>
        <dbReference type="Proteomes" id="UP000548632"/>
    </source>
</evidence>
<dbReference type="Gene3D" id="3.30.565.10">
    <property type="entry name" value="Histidine kinase-like ATPase, C-terminal domain"/>
    <property type="match status" value="1"/>
</dbReference>
<reference evidence="3 4" key="1">
    <citation type="journal article" date="2020" name="Arch. Microbiol.">
        <title>The genome sequence of the giant phototrophic gammaproteobacterium Thiospirillum jenense gives insight into its physiological properties and phylogenetic relationships.</title>
        <authorList>
            <person name="Imhoff J.F."/>
            <person name="Meyer T.E."/>
            <person name="Kyndt J.A."/>
        </authorList>
    </citation>
    <scope>NUCLEOTIDE SEQUENCE [LARGE SCALE GENOMIC DNA]</scope>
    <source>
        <strain evidence="3 4">DSM 216</strain>
    </source>
</reference>
<name>A0A839H704_9GAMM</name>
<accession>A0A839H704</accession>
<keyword evidence="4" id="KW-1185">Reference proteome</keyword>
<keyword evidence="1" id="KW-0597">Phosphoprotein</keyword>
<dbReference type="InterPro" id="IPR003594">
    <property type="entry name" value="HATPase_dom"/>
</dbReference>
<comment type="caution">
    <text evidence="3">The sequence shown here is derived from an EMBL/GenBank/DDBJ whole genome shotgun (WGS) entry which is preliminary data.</text>
</comment>
<evidence type="ECO:0000259" key="2">
    <source>
        <dbReference type="PROSITE" id="PS50109"/>
    </source>
</evidence>
<dbReference type="Proteomes" id="UP000548632">
    <property type="component" value="Unassembled WGS sequence"/>
</dbReference>
<dbReference type="AlphaFoldDB" id="A0A839H704"/>
<dbReference type="SMART" id="SM00387">
    <property type="entry name" value="HATPase_c"/>
    <property type="match status" value="1"/>
</dbReference>
<proteinExistence type="predicted"/>